<dbReference type="InterPro" id="IPR006097">
    <property type="entry name" value="Glu/Leu/Phe/Val/Trp_DH_dimer"/>
</dbReference>
<dbReference type="GO" id="GO:0000166">
    <property type="term" value="F:nucleotide binding"/>
    <property type="evidence" value="ECO:0007669"/>
    <property type="project" value="UniProtKB-KW"/>
</dbReference>
<dbReference type="AlphaFoldDB" id="A0A2S8SWY2"/>
<dbReference type="FunCoup" id="A0A2S8SWY2">
    <property type="interactions" value="308"/>
</dbReference>
<feature type="domain" description="Glutamate/phenylalanine/leucine/valine/L-tryptophan dehydrogenase C-terminal" evidence="8">
    <location>
        <begin position="181"/>
        <end position="412"/>
    </location>
</feature>
<dbReference type="SUPFAM" id="SSF53223">
    <property type="entry name" value="Aminoacid dehydrogenase-like, N-terminal domain"/>
    <property type="match status" value="1"/>
</dbReference>
<evidence type="ECO:0000256" key="3">
    <source>
        <dbReference type="PIRNR" id="PIRNR000185"/>
    </source>
</evidence>
<keyword evidence="2 3" id="KW-0560">Oxidoreductase</keyword>
<protein>
    <recommendedName>
        <fullName evidence="3">Glutamate dehydrogenase</fullName>
    </recommendedName>
</protein>
<dbReference type="PIRSF" id="PIRSF000185">
    <property type="entry name" value="Glu_DH"/>
    <property type="match status" value="1"/>
</dbReference>
<evidence type="ECO:0000256" key="2">
    <source>
        <dbReference type="ARBA" id="ARBA00023002"/>
    </source>
</evidence>
<dbReference type="InterPro" id="IPR014362">
    <property type="entry name" value="Glu_DH"/>
</dbReference>
<dbReference type="GO" id="GO:0006538">
    <property type="term" value="P:L-glutamate catabolic process"/>
    <property type="evidence" value="ECO:0007669"/>
    <property type="project" value="TreeGrafter"/>
</dbReference>
<proteinExistence type="inferred from homology"/>
<comment type="similarity">
    <text evidence="1 3 7">Belongs to the Glu/Leu/Phe/Val dehydrogenases family.</text>
</comment>
<feature type="binding site" evidence="5">
    <location>
        <position position="68"/>
    </location>
    <ligand>
        <name>substrate</name>
    </ligand>
</feature>
<dbReference type="PROSITE" id="PS00074">
    <property type="entry name" value="GLFV_DEHYDROGENASE"/>
    <property type="match status" value="1"/>
</dbReference>
<dbReference type="InterPro" id="IPR046346">
    <property type="entry name" value="Aminoacid_DH-like_N_sf"/>
</dbReference>
<reference evidence="9 10" key="1">
    <citation type="journal article" date="2018" name="Syst. Appl. Microbiol.">
        <title>Abditibacterium utsteinense sp. nov., the first cultivated member of candidate phylum FBP, isolated from ice-free Antarctic soil samples.</title>
        <authorList>
            <person name="Tahon G."/>
            <person name="Tytgat B."/>
            <person name="Lebbe L."/>
            <person name="Carlier A."/>
            <person name="Willems A."/>
        </authorList>
    </citation>
    <scope>NUCLEOTIDE SEQUENCE [LARGE SCALE GENOMIC DNA]</scope>
    <source>
        <strain evidence="9 10">LMG 29911</strain>
    </source>
</reference>
<dbReference type="Gene3D" id="3.40.50.10860">
    <property type="entry name" value="Leucine Dehydrogenase, chain A, domain 1"/>
    <property type="match status" value="1"/>
</dbReference>
<sequence length="415" mass="44808">MQTNPWHNALSQLDAVAQKINLEARIYARLRQPKRALQVSLPVVMDDGDEQVFTGFRVQHSLDRGPAKGGIRFSSAVDEDEVKALAMWMTWKCAVVSIPYGGAKGGVTVDPKALSSGELERLTRRFTREIAPIIGPEKDIPAPDVGTNAQVMAWMMDAYSQIEGYSVPGVVTGKPLSIGGSAGREEATGRGVAITTREMARRIGLTLSGASVVVQGFGNVGQATAQILSQEFGCRIVGISDASGGFYNARGLDIPKIIAQMTIHGSLPQKMEAESVSGDDFLQIPCDILIPAALENQITASNAAKIRPKLLIEAANGPTTPDADLILRENGVIVVPDILANAGGVTVSYFEWVQGRDEYFWSADEVNNRLERIMVNACNEVWTISQRENVDLRLAAYISGVGRVAEAIRVRGMWS</sequence>
<dbReference type="InterPro" id="IPR006095">
    <property type="entry name" value="Glu/Leu/Phe/Val/Trp_DH"/>
</dbReference>
<evidence type="ECO:0000256" key="6">
    <source>
        <dbReference type="PIRSR" id="PIRSR000185-3"/>
    </source>
</evidence>
<evidence type="ECO:0000313" key="9">
    <source>
        <dbReference type="EMBL" id="PQV65300.1"/>
    </source>
</evidence>
<evidence type="ECO:0000256" key="7">
    <source>
        <dbReference type="RuleBase" id="RU004417"/>
    </source>
</evidence>
<organism evidence="9 10">
    <name type="scientific">Abditibacterium utsteinense</name>
    <dbReference type="NCBI Taxonomy" id="1960156"/>
    <lineage>
        <taxon>Bacteria</taxon>
        <taxon>Pseudomonadati</taxon>
        <taxon>Abditibacteriota</taxon>
        <taxon>Abditibacteriia</taxon>
        <taxon>Abditibacteriales</taxon>
        <taxon>Abditibacteriaceae</taxon>
        <taxon>Abditibacterium</taxon>
    </lineage>
</organism>
<comment type="caution">
    <text evidence="9">The sequence shown here is derived from an EMBL/GenBank/DDBJ whole genome shotgun (WGS) entry which is preliminary data.</text>
</comment>
<feature type="binding site" evidence="5">
    <location>
        <position position="219"/>
    </location>
    <ligand>
        <name>NAD(+)</name>
        <dbReference type="ChEBI" id="CHEBI:57540"/>
    </ligand>
</feature>
<dbReference type="SMART" id="SM00839">
    <property type="entry name" value="ELFV_dehydrog"/>
    <property type="match status" value="1"/>
</dbReference>
<evidence type="ECO:0000256" key="5">
    <source>
        <dbReference type="PIRSR" id="PIRSR000185-2"/>
    </source>
</evidence>
<feature type="binding site" evidence="5">
    <location>
        <position position="348"/>
    </location>
    <ligand>
        <name>substrate</name>
    </ligand>
</feature>
<dbReference type="SUPFAM" id="SSF51735">
    <property type="entry name" value="NAD(P)-binding Rossmann-fold domains"/>
    <property type="match status" value="1"/>
</dbReference>
<evidence type="ECO:0000256" key="1">
    <source>
        <dbReference type="ARBA" id="ARBA00006382"/>
    </source>
</evidence>
<feature type="binding site" evidence="5">
    <location>
        <position position="188"/>
    </location>
    <ligand>
        <name>NAD(+)</name>
        <dbReference type="ChEBI" id="CHEBI:57540"/>
    </ligand>
</feature>
<evidence type="ECO:0000313" key="10">
    <source>
        <dbReference type="Proteomes" id="UP000237684"/>
    </source>
</evidence>
<dbReference type="EMBL" id="NIGF01000001">
    <property type="protein sequence ID" value="PQV65300.1"/>
    <property type="molecule type" value="Genomic_DNA"/>
</dbReference>
<dbReference type="RefSeq" id="WP_202973411.1">
    <property type="nucleotide sequence ID" value="NZ_NIGF01000001.1"/>
</dbReference>
<dbReference type="PRINTS" id="PR00082">
    <property type="entry name" value="GLFDHDRGNASE"/>
</dbReference>
<dbReference type="CDD" id="cd01076">
    <property type="entry name" value="NAD_bind_1_Glu_DH"/>
    <property type="match status" value="1"/>
</dbReference>
<evidence type="ECO:0000259" key="8">
    <source>
        <dbReference type="SMART" id="SM00839"/>
    </source>
</evidence>
<feature type="binding site" evidence="5">
    <location>
        <position position="92"/>
    </location>
    <ligand>
        <name>substrate</name>
    </ligand>
</feature>
<dbReference type="PANTHER" id="PTHR11606">
    <property type="entry name" value="GLUTAMATE DEHYDROGENASE"/>
    <property type="match status" value="1"/>
</dbReference>
<keyword evidence="5" id="KW-0520">NAD</keyword>
<dbReference type="InterPro" id="IPR033524">
    <property type="entry name" value="Glu/Leu/Phe/Val_DH_AS"/>
</dbReference>
<feature type="site" description="Important for catalysis" evidence="6">
    <location>
        <position position="144"/>
    </location>
</feature>
<keyword evidence="10" id="KW-1185">Reference proteome</keyword>
<dbReference type="InterPro" id="IPR036291">
    <property type="entry name" value="NAD(P)-bd_dom_sf"/>
</dbReference>
<dbReference type="InterPro" id="IPR006096">
    <property type="entry name" value="Glu/Leu/Phe/Val/Trp_DH_C"/>
</dbReference>
<dbReference type="Pfam" id="PF02812">
    <property type="entry name" value="ELFV_dehydrog_N"/>
    <property type="match status" value="1"/>
</dbReference>
<name>A0A2S8SWY2_9BACT</name>
<dbReference type="PANTHER" id="PTHR11606:SF13">
    <property type="entry name" value="GLUTAMATE DEHYDROGENASE 1, MITOCHONDRIAL"/>
    <property type="match status" value="1"/>
</dbReference>
<dbReference type="FunFam" id="3.40.50.10860:FF:000003">
    <property type="entry name" value="Glutamate dehydrogenase"/>
    <property type="match status" value="1"/>
</dbReference>
<feature type="active site" description="Proton donor" evidence="4">
    <location>
        <position position="104"/>
    </location>
</feature>
<dbReference type="GO" id="GO:0004352">
    <property type="term" value="F:glutamate dehydrogenase (NAD+) activity"/>
    <property type="evidence" value="ECO:0007669"/>
    <property type="project" value="TreeGrafter"/>
</dbReference>
<accession>A0A2S8SWY2</accession>
<keyword evidence="5" id="KW-0547">Nucleotide-binding</keyword>
<dbReference type="InterPro" id="IPR033922">
    <property type="entry name" value="NAD_bind_Glu_DH"/>
</dbReference>
<dbReference type="Gene3D" id="3.40.50.720">
    <property type="entry name" value="NAD(P)-binding Rossmann-like Domain"/>
    <property type="match status" value="1"/>
</dbReference>
<evidence type="ECO:0000256" key="4">
    <source>
        <dbReference type="PIRSR" id="PIRSR000185-1"/>
    </source>
</evidence>
<dbReference type="Pfam" id="PF00208">
    <property type="entry name" value="ELFV_dehydrog"/>
    <property type="match status" value="1"/>
</dbReference>
<gene>
    <name evidence="9" type="ORF">B1R32_10138</name>
</gene>
<dbReference type="Proteomes" id="UP000237684">
    <property type="component" value="Unassembled WGS sequence"/>
</dbReference>
<dbReference type="InParanoid" id="A0A2S8SWY2"/>